<sequence length="364" mass="41091">MRRLLFIFLAIPLILPLCEVDRVQANPNIKVSAERAVLMDAESGRVLFEKNAYDPTLIASTTKIMTAIIAIESGMMEEDVKVSKRAVYTEGSSIYLTENEKIPLKDLVYGLMLRSGNDSAVAIAEHVGGSVEGFVHLMNEKAAWLGMNNSHFENPHGLDGETHYSSAYDLGLLMAYSMKNDTFREVTGSELYRSENRDYSWRNKNKMLTQYYEPTNGGKTGFTKAAGRTLVTSAEKDGMELIAVTLRASDDWNDHKRMFEWGFNNFETVKLQSEGVVEANGQTYYIPRDIYYPLTLSEKEDLRAAFYRYDEKNNTTNLAGVTAFMVGQTPVLEAPVWNERPSQSFFSEVKNFLNRMMGGVPWST</sequence>
<evidence type="ECO:0000259" key="10">
    <source>
        <dbReference type="Pfam" id="PF00768"/>
    </source>
</evidence>
<evidence type="ECO:0000256" key="9">
    <source>
        <dbReference type="RuleBase" id="RU004016"/>
    </source>
</evidence>
<dbReference type="InterPro" id="IPR018044">
    <property type="entry name" value="Peptidase_S11"/>
</dbReference>
<gene>
    <name evidence="11" type="primary">dacB_1</name>
    <name evidence="11" type="ORF">BN983_00105</name>
</gene>
<feature type="binding site" evidence="8">
    <location>
        <position position="219"/>
    </location>
    <ligand>
        <name>substrate</name>
    </ligand>
</feature>
<dbReference type="RefSeq" id="WP_035504813.1">
    <property type="nucleotide sequence ID" value="NZ_CCDH010000002.1"/>
</dbReference>
<evidence type="ECO:0000313" key="11">
    <source>
        <dbReference type="EMBL" id="CDQ21910.1"/>
    </source>
</evidence>
<name>A0A024P197_9BACI</name>
<dbReference type="GO" id="GO:0009252">
    <property type="term" value="P:peptidoglycan biosynthetic process"/>
    <property type="evidence" value="ECO:0007669"/>
    <property type="project" value="UniProtKB-KW"/>
</dbReference>
<keyword evidence="6" id="KW-0961">Cell wall biogenesis/degradation</keyword>
<accession>A0A024P197</accession>
<evidence type="ECO:0000256" key="2">
    <source>
        <dbReference type="ARBA" id="ARBA00022729"/>
    </source>
</evidence>
<keyword evidence="4" id="KW-0133">Cell shape</keyword>
<dbReference type="GO" id="GO:0008360">
    <property type="term" value="P:regulation of cell shape"/>
    <property type="evidence" value="ECO:0007669"/>
    <property type="project" value="UniProtKB-KW"/>
</dbReference>
<feature type="active site" evidence="7">
    <location>
        <position position="115"/>
    </location>
</feature>
<keyword evidence="11" id="KW-0121">Carboxypeptidase</keyword>
<dbReference type="PRINTS" id="PR00725">
    <property type="entry name" value="DADACBPTASE1"/>
</dbReference>
<keyword evidence="3" id="KW-0378">Hydrolase</keyword>
<evidence type="ECO:0000256" key="5">
    <source>
        <dbReference type="ARBA" id="ARBA00022984"/>
    </source>
</evidence>
<feature type="domain" description="Peptidase S11 D-alanyl-D-alanine carboxypeptidase A N-terminal" evidence="10">
    <location>
        <begin position="28"/>
        <end position="249"/>
    </location>
</feature>
<evidence type="ECO:0000256" key="7">
    <source>
        <dbReference type="PIRSR" id="PIRSR618044-1"/>
    </source>
</evidence>
<keyword evidence="12" id="KW-1185">Reference proteome</keyword>
<feature type="active site" description="Proton acceptor" evidence="7">
    <location>
        <position position="63"/>
    </location>
</feature>
<evidence type="ECO:0000256" key="1">
    <source>
        <dbReference type="ARBA" id="ARBA00007164"/>
    </source>
</evidence>
<evidence type="ECO:0000313" key="12">
    <source>
        <dbReference type="Proteomes" id="UP000028868"/>
    </source>
</evidence>
<reference evidence="12" key="1">
    <citation type="submission" date="2014-03" db="EMBL/GenBank/DDBJ databases">
        <authorList>
            <person name="Urmite Genomes U."/>
        </authorList>
    </citation>
    <scope>NUCLEOTIDE SEQUENCE [LARGE SCALE GENOMIC DNA]</scope>
    <source>
        <strain evidence="12">HD-03</strain>
    </source>
</reference>
<keyword evidence="11" id="KW-0645">Protease</keyword>
<dbReference type="PANTHER" id="PTHR21581:SF33">
    <property type="entry name" value="D-ALANYL-D-ALANINE CARBOXYPEPTIDASE DACB"/>
    <property type="match status" value="1"/>
</dbReference>
<evidence type="ECO:0000256" key="3">
    <source>
        <dbReference type="ARBA" id="ARBA00022801"/>
    </source>
</evidence>
<comment type="caution">
    <text evidence="11">The sequence shown here is derived from an EMBL/GenBank/DDBJ whole genome shotgun (WGS) entry which is preliminary data.</text>
</comment>
<dbReference type="PANTHER" id="PTHR21581">
    <property type="entry name" value="D-ALANYL-D-ALANINE CARBOXYPEPTIDASE"/>
    <property type="match status" value="1"/>
</dbReference>
<comment type="similarity">
    <text evidence="1 9">Belongs to the peptidase S11 family.</text>
</comment>
<keyword evidence="5" id="KW-0573">Peptidoglycan synthesis</keyword>
<reference evidence="11 12" key="2">
    <citation type="submission" date="2014-05" db="EMBL/GenBank/DDBJ databases">
        <title>Draft genome sequence of Halobacillus karajensis HK-03.</title>
        <authorList>
            <person name="Khelaifia S."/>
            <person name="Croce O."/>
            <person name="Lagier J.C."/>
            <person name="Raoult D."/>
        </authorList>
    </citation>
    <scope>NUCLEOTIDE SEQUENCE [LARGE SCALE GENOMIC DNA]</scope>
    <source>
        <strain evidence="11 12">HD-03</strain>
    </source>
</reference>
<dbReference type="InterPro" id="IPR001967">
    <property type="entry name" value="Peptidase_S11_N"/>
</dbReference>
<evidence type="ECO:0000256" key="6">
    <source>
        <dbReference type="ARBA" id="ARBA00023316"/>
    </source>
</evidence>
<dbReference type="GO" id="GO:0071555">
    <property type="term" value="P:cell wall organization"/>
    <property type="evidence" value="ECO:0007669"/>
    <property type="project" value="UniProtKB-KW"/>
</dbReference>
<dbReference type="GO" id="GO:0006508">
    <property type="term" value="P:proteolysis"/>
    <property type="evidence" value="ECO:0007669"/>
    <property type="project" value="InterPro"/>
</dbReference>
<dbReference type="AlphaFoldDB" id="A0A024P197"/>
<dbReference type="GO" id="GO:0009002">
    <property type="term" value="F:serine-type D-Ala-D-Ala carboxypeptidase activity"/>
    <property type="evidence" value="ECO:0007669"/>
    <property type="project" value="InterPro"/>
</dbReference>
<dbReference type="EMBL" id="CCDI010000001">
    <property type="protein sequence ID" value="CDQ21910.1"/>
    <property type="molecule type" value="Genomic_DNA"/>
</dbReference>
<proteinExistence type="inferred from homology"/>
<dbReference type="Pfam" id="PF00768">
    <property type="entry name" value="Peptidase_S11"/>
    <property type="match status" value="1"/>
</dbReference>
<dbReference type="Proteomes" id="UP000028868">
    <property type="component" value="Unassembled WGS sequence"/>
</dbReference>
<evidence type="ECO:0000256" key="8">
    <source>
        <dbReference type="PIRSR" id="PIRSR618044-2"/>
    </source>
</evidence>
<dbReference type="InterPro" id="IPR012338">
    <property type="entry name" value="Beta-lactam/transpept-like"/>
</dbReference>
<keyword evidence="2" id="KW-0732">Signal</keyword>
<dbReference type="Gene3D" id="3.40.710.10">
    <property type="entry name" value="DD-peptidase/beta-lactamase superfamily"/>
    <property type="match status" value="1"/>
</dbReference>
<protein>
    <submittedName>
        <fullName evidence="11">D-alanyl-D-alanine carboxypeptidase DacB</fullName>
    </submittedName>
</protein>
<evidence type="ECO:0000256" key="4">
    <source>
        <dbReference type="ARBA" id="ARBA00022960"/>
    </source>
</evidence>
<feature type="active site" description="Acyl-ester intermediate" evidence="7">
    <location>
        <position position="60"/>
    </location>
</feature>
<dbReference type="OrthoDB" id="9791132at2"/>
<organism evidence="11 12">
    <name type="scientific">Halobacillus karajensis</name>
    <dbReference type="NCBI Taxonomy" id="195088"/>
    <lineage>
        <taxon>Bacteria</taxon>
        <taxon>Bacillati</taxon>
        <taxon>Bacillota</taxon>
        <taxon>Bacilli</taxon>
        <taxon>Bacillales</taxon>
        <taxon>Bacillaceae</taxon>
        <taxon>Halobacillus</taxon>
    </lineage>
</organism>
<dbReference type="SUPFAM" id="SSF56601">
    <property type="entry name" value="beta-lactamase/transpeptidase-like"/>
    <property type="match status" value="1"/>
</dbReference>